<organism evidence="2 3">
    <name type="scientific">Legionella feeleii</name>
    <dbReference type="NCBI Taxonomy" id="453"/>
    <lineage>
        <taxon>Bacteria</taxon>
        <taxon>Pseudomonadati</taxon>
        <taxon>Pseudomonadota</taxon>
        <taxon>Gammaproteobacteria</taxon>
        <taxon>Legionellales</taxon>
        <taxon>Legionellaceae</taxon>
        <taxon>Legionella</taxon>
    </lineage>
</organism>
<dbReference type="InterPro" id="IPR025669">
    <property type="entry name" value="AAA_dom"/>
</dbReference>
<reference evidence="2 3" key="1">
    <citation type="submission" date="2018-06" db="EMBL/GenBank/DDBJ databases">
        <authorList>
            <consortium name="Pathogen Informatics"/>
            <person name="Doyle S."/>
        </authorList>
    </citation>
    <scope>NUCLEOTIDE SEQUENCE [LARGE SCALE GENOMIC DNA]</scope>
    <source>
        <strain evidence="2 3">NCTC11978</strain>
    </source>
</reference>
<dbReference type="CDD" id="cd02042">
    <property type="entry name" value="ParAB_family"/>
    <property type="match status" value="1"/>
</dbReference>
<dbReference type="AlphaFoldDB" id="A0A378KNP3"/>
<dbReference type="InterPro" id="IPR050678">
    <property type="entry name" value="DNA_Partitioning_ATPase"/>
</dbReference>
<dbReference type="PANTHER" id="PTHR13696:SF99">
    <property type="entry name" value="COBYRINIC ACID AC-DIAMIDE SYNTHASE"/>
    <property type="match status" value="1"/>
</dbReference>
<proteinExistence type="predicted"/>
<dbReference type="SUPFAM" id="SSF52540">
    <property type="entry name" value="P-loop containing nucleoside triphosphate hydrolases"/>
    <property type="match status" value="1"/>
</dbReference>
<dbReference type="Pfam" id="PF13614">
    <property type="entry name" value="AAA_31"/>
    <property type="match status" value="1"/>
</dbReference>
<dbReference type="RefSeq" id="WP_115176488.1">
    <property type="nucleotide sequence ID" value="NZ_UGNY01000002.1"/>
</dbReference>
<gene>
    <name evidence="2" type="primary">soj</name>
    <name evidence="2" type="ORF">NCTC11978_03268</name>
</gene>
<name>A0A378KNP3_9GAMM</name>
<evidence type="ECO:0000313" key="2">
    <source>
        <dbReference type="EMBL" id="STX88251.1"/>
    </source>
</evidence>
<protein>
    <submittedName>
        <fullName evidence="2">Sporulation initiation inhibitor protein Soj</fullName>
    </submittedName>
</protein>
<feature type="domain" description="AAA" evidence="1">
    <location>
        <begin position="66"/>
        <end position="238"/>
    </location>
</feature>
<dbReference type="PANTHER" id="PTHR13696">
    <property type="entry name" value="P-LOOP CONTAINING NUCLEOSIDE TRIPHOSPHATE HYDROLASE"/>
    <property type="match status" value="1"/>
</dbReference>
<sequence>MDSTKSNFEYLPKRSIADAAEFLGISAQATHKQLKMKGITCHKIGNKSFITFDTARKLFNFNFKKKKIAVQIVKGGTGKTTSIANIASCANCYGARVLLIDADPQGNLTDAHGIDAEDMPVLIDVIKGEASIKDCIVEVSKGFHLIPSRIENVILDNEIVHKRLPLDKLYKNILASIEDNYDFIFIDCPPTMGQAVTAATLYADVILAPLNPDKFSAKGLKILKQEVDTLNKNYHKKITYKVYLNKFSGKTILSDKAIVSLISDPDLEGKVLSTTVQYAQEIPNVTDENKNAFSSLKKSLVREDFDSLTRELLEISPANFQREEAQKEEALTEA</sequence>
<accession>A0A378KNP3</accession>
<evidence type="ECO:0000259" key="1">
    <source>
        <dbReference type="Pfam" id="PF13614"/>
    </source>
</evidence>
<dbReference type="InterPro" id="IPR027417">
    <property type="entry name" value="P-loop_NTPase"/>
</dbReference>
<evidence type="ECO:0000313" key="3">
    <source>
        <dbReference type="Proteomes" id="UP000254033"/>
    </source>
</evidence>
<dbReference type="EMBL" id="UGNY01000002">
    <property type="protein sequence ID" value="STX88251.1"/>
    <property type="molecule type" value="Genomic_DNA"/>
</dbReference>
<dbReference type="Gene3D" id="3.40.50.300">
    <property type="entry name" value="P-loop containing nucleotide triphosphate hydrolases"/>
    <property type="match status" value="1"/>
</dbReference>
<dbReference type="Proteomes" id="UP000254033">
    <property type="component" value="Unassembled WGS sequence"/>
</dbReference>